<protein>
    <recommendedName>
        <fullName evidence="1">HDOD domain-containing protein</fullName>
    </recommendedName>
</protein>
<dbReference type="PANTHER" id="PTHR33525">
    <property type="match status" value="1"/>
</dbReference>
<evidence type="ECO:0000313" key="2">
    <source>
        <dbReference type="EMBL" id="PHY90481.1"/>
    </source>
</evidence>
<name>A0A2G4R1R1_9BACT</name>
<gene>
    <name evidence="2" type="ORF">AA994_05060</name>
</gene>
<proteinExistence type="predicted"/>
<dbReference type="RefSeq" id="WP_099461631.1">
    <property type="nucleotide sequence ID" value="NZ_LDWY01000061.1"/>
</dbReference>
<sequence length="284" mass="31922">MDMNELLLQSVESLPPLPDTVNKLRTYIDEAGAEIETEKVAEIISGDPLLMAKLLQLVNSPFYGFKSEITTIMQVITLLGIGNIKNVVLANSIKDNFKIDLSPYGLNTEDFLNSCNEEVNFITNWLNDEDKKLSYTLVPCVMLLRLGMVVFSHFLIQNKKDKEFLERLKAANFSNISLIENEFLGVDSLSFLGFLLHRWNFDESLIESVCFINSPHAASDNVKKSAYVLSITDHLFAPYHGSSPFNVEAALALMQEAKNSGVSFDMDNFIAKLPEKARKNINKD</sequence>
<dbReference type="AlphaFoldDB" id="A0A2G4R1R1"/>
<dbReference type="Proteomes" id="UP000237472">
    <property type="component" value="Unassembled WGS sequence"/>
</dbReference>
<dbReference type="EMBL" id="LDWY01000061">
    <property type="protein sequence ID" value="PHY90481.1"/>
    <property type="molecule type" value="Genomic_DNA"/>
</dbReference>
<dbReference type="InterPro" id="IPR052340">
    <property type="entry name" value="RNase_Y/CdgJ"/>
</dbReference>
<organism evidence="2 3">
    <name type="scientific">Campylobacter vulpis</name>
    <dbReference type="NCBI Taxonomy" id="1655500"/>
    <lineage>
        <taxon>Bacteria</taxon>
        <taxon>Pseudomonadati</taxon>
        <taxon>Campylobacterota</taxon>
        <taxon>Epsilonproteobacteria</taxon>
        <taxon>Campylobacterales</taxon>
        <taxon>Campylobacteraceae</taxon>
        <taxon>Campylobacter</taxon>
    </lineage>
</organism>
<reference evidence="3" key="1">
    <citation type="submission" date="2015-06" db="EMBL/GenBank/DDBJ databases">
        <authorList>
            <person name="Parisi A."/>
            <person name="Chiara M."/>
            <person name="Florio D."/>
            <person name="Miccolupo A."/>
            <person name="Manzari C."/>
            <person name="Mion D."/>
            <person name="Caruso M."/>
            <person name="D'erchia A.M."/>
            <person name="Zanoni R."/>
        </authorList>
    </citation>
    <scope>NUCLEOTIDE SEQUENCE [LARGE SCALE GENOMIC DNA]</scope>
    <source>
        <strain evidence="3">73/13</strain>
    </source>
</reference>
<dbReference type="InterPro" id="IPR013976">
    <property type="entry name" value="HDOD"/>
</dbReference>
<dbReference type="Gene3D" id="1.10.3210.10">
    <property type="entry name" value="Hypothetical protein af1432"/>
    <property type="match status" value="1"/>
</dbReference>
<dbReference type="OrthoDB" id="9803649at2"/>
<evidence type="ECO:0000313" key="3">
    <source>
        <dbReference type="Proteomes" id="UP000237472"/>
    </source>
</evidence>
<accession>A0A2G4R1R1</accession>
<dbReference type="PANTHER" id="PTHR33525:SF3">
    <property type="entry name" value="RIBONUCLEASE Y"/>
    <property type="match status" value="1"/>
</dbReference>
<dbReference type="Pfam" id="PF08668">
    <property type="entry name" value="HDOD"/>
    <property type="match status" value="1"/>
</dbReference>
<dbReference type="PROSITE" id="PS51833">
    <property type="entry name" value="HDOD"/>
    <property type="match status" value="1"/>
</dbReference>
<evidence type="ECO:0000259" key="1">
    <source>
        <dbReference type="PROSITE" id="PS51833"/>
    </source>
</evidence>
<comment type="caution">
    <text evidence="2">The sequence shown here is derived from an EMBL/GenBank/DDBJ whole genome shotgun (WGS) entry which is preliminary data.</text>
</comment>
<feature type="domain" description="HDOD" evidence="1">
    <location>
        <begin position="14"/>
        <end position="215"/>
    </location>
</feature>
<dbReference type="SUPFAM" id="SSF109604">
    <property type="entry name" value="HD-domain/PDEase-like"/>
    <property type="match status" value="1"/>
</dbReference>